<gene>
    <name evidence="7" type="primary">mpdB</name>
    <name evidence="7" type="ORF">SIN8267_01433</name>
</gene>
<keyword evidence="3" id="KW-0274">FAD</keyword>
<dbReference type="Pfam" id="PF00732">
    <property type="entry name" value="GMC_oxred_N"/>
    <property type="match status" value="1"/>
</dbReference>
<reference evidence="7" key="1">
    <citation type="submission" date="2021-12" db="EMBL/GenBank/DDBJ databases">
        <authorList>
            <person name="Rodrigo-Torres L."/>
            <person name="Arahal R. D."/>
            <person name="Lucena T."/>
        </authorList>
    </citation>
    <scope>NUCLEOTIDE SEQUENCE</scope>
    <source>
        <strain evidence="7">CECT 8267</strain>
    </source>
</reference>
<dbReference type="GO" id="GO:0016491">
    <property type="term" value="F:oxidoreductase activity"/>
    <property type="evidence" value="ECO:0007669"/>
    <property type="project" value="UniProtKB-KW"/>
</dbReference>
<name>A0ABM9ADS8_9GAMM</name>
<dbReference type="EMBL" id="CAKLPX010000001">
    <property type="protein sequence ID" value="CAH0991330.1"/>
    <property type="molecule type" value="Genomic_DNA"/>
</dbReference>
<keyword evidence="4 7" id="KW-0560">Oxidoreductase</keyword>
<evidence type="ECO:0000256" key="2">
    <source>
        <dbReference type="ARBA" id="ARBA00022630"/>
    </source>
</evidence>
<evidence type="ECO:0000259" key="6">
    <source>
        <dbReference type="Pfam" id="PF05199"/>
    </source>
</evidence>
<dbReference type="EC" id="1.1.1.400" evidence="7"/>
<dbReference type="Gene3D" id="3.50.50.60">
    <property type="entry name" value="FAD/NAD(P)-binding domain"/>
    <property type="match status" value="2"/>
</dbReference>
<evidence type="ECO:0000256" key="1">
    <source>
        <dbReference type="ARBA" id="ARBA00010790"/>
    </source>
</evidence>
<dbReference type="SUPFAM" id="SSF54373">
    <property type="entry name" value="FAD-linked reductases, C-terminal domain"/>
    <property type="match status" value="1"/>
</dbReference>
<evidence type="ECO:0000259" key="5">
    <source>
        <dbReference type="Pfam" id="PF00732"/>
    </source>
</evidence>
<protein>
    <submittedName>
        <fullName evidence="7">2-methyl-1,2-propanediol dehydrogenase</fullName>
        <ecNumber evidence="7">1.1.1.400</ecNumber>
    </submittedName>
</protein>
<evidence type="ECO:0000256" key="3">
    <source>
        <dbReference type="ARBA" id="ARBA00022827"/>
    </source>
</evidence>
<dbReference type="SUPFAM" id="SSF51905">
    <property type="entry name" value="FAD/NAD(P)-binding domain"/>
    <property type="match status" value="1"/>
</dbReference>
<keyword evidence="2" id="KW-0285">Flavoprotein</keyword>
<feature type="domain" description="Glucose-methanol-choline oxidoreductase C-terminal" evidence="6">
    <location>
        <begin position="436"/>
        <end position="554"/>
    </location>
</feature>
<dbReference type="Pfam" id="PF05199">
    <property type="entry name" value="GMC_oxred_C"/>
    <property type="match status" value="1"/>
</dbReference>
<organism evidence="7 8">
    <name type="scientific">Sinobacterium norvegicum</name>
    <dbReference type="NCBI Taxonomy" id="1641715"/>
    <lineage>
        <taxon>Bacteria</taxon>
        <taxon>Pseudomonadati</taxon>
        <taxon>Pseudomonadota</taxon>
        <taxon>Gammaproteobacteria</taxon>
        <taxon>Cellvibrionales</taxon>
        <taxon>Spongiibacteraceae</taxon>
        <taxon>Sinobacterium</taxon>
    </lineage>
</organism>
<comment type="similarity">
    <text evidence="1">Belongs to the GMC oxidoreductase family.</text>
</comment>
<accession>A0ABM9ADS8</accession>
<comment type="caution">
    <text evidence="7">The sequence shown here is derived from an EMBL/GenBank/DDBJ whole genome shotgun (WGS) entry which is preliminary data.</text>
</comment>
<dbReference type="Proteomes" id="UP000838100">
    <property type="component" value="Unassembled WGS sequence"/>
</dbReference>
<dbReference type="PANTHER" id="PTHR46056:SF12">
    <property type="entry name" value="LONG-CHAIN-ALCOHOL OXIDASE"/>
    <property type="match status" value="1"/>
</dbReference>
<dbReference type="InterPro" id="IPR036188">
    <property type="entry name" value="FAD/NAD-bd_sf"/>
</dbReference>
<dbReference type="RefSeq" id="WP_237443984.1">
    <property type="nucleotide sequence ID" value="NZ_CAKLPX010000001.1"/>
</dbReference>
<proteinExistence type="inferred from homology"/>
<evidence type="ECO:0000256" key="4">
    <source>
        <dbReference type="ARBA" id="ARBA00023002"/>
    </source>
</evidence>
<dbReference type="PANTHER" id="PTHR46056">
    <property type="entry name" value="LONG-CHAIN-ALCOHOL OXIDASE"/>
    <property type="match status" value="1"/>
</dbReference>
<dbReference type="InterPro" id="IPR007867">
    <property type="entry name" value="GMC_OxRtase_C"/>
</dbReference>
<sequence>MTKTIQTEQSFDAIIIGSGAGAGPVALRLSEQGKKVLVLEKGPWYSEDDYFKDEMAATRRSVYTPQLKNEFHSLEEEYTDGSWRSETTKQSGWSFWNGNTVGGSSNFMSGFFYRLKPTDFRLKTEYGAIDGANVVDWPIDYQEMEPYYAMAEHRVGISGKVAEHRFLEPRSEADFPIPPTAEHAISGWFDSSCQQLGFTPLRTARAVLSVPQEHRKSCEYAGYCGSYGCATGAKGSARAALLDPAVATGNCEIRPHSKVFKIATDSKGEAQGVHYYDRRGNEQIAYAEIYVVACQAIESARLLLLSTGEKHPDGLGNNSGQVGKNLLFSAGGVGHGDFHYDQLEQNKAEQLKVIGPFVNRGLQDWYQIDDKQFGSKAKGGTIDFLFAHPNAISRANRIRFDDNNSLRWGSELKTALHDSFTQSRTFDFEVFNDWLPTDNCYVDLDRDNTDQWGQPVAKVRLGYHPHDLKVGEYLSQQGEKVLTQMGAQNVRSSVSGSPPANLQAGGCRFGDDPATSVLDRDCRVHDCGNVFVSDGSFMPTGGSVPYTWTIYANAFRVADIIGKQLG</sequence>
<feature type="domain" description="Glucose-methanol-choline oxidoreductase N-terminal" evidence="5">
    <location>
        <begin position="209"/>
        <end position="326"/>
    </location>
</feature>
<evidence type="ECO:0000313" key="7">
    <source>
        <dbReference type="EMBL" id="CAH0991330.1"/>
    </source>
</evidence>
<dbReference type="InterPro" id="IPR000172">
    <property type="entry name" value="GMC_OxRdtase_N"/>
</dbReference>
<keyword evidence="8" id="KW-1185">Reference proteome</keyword>
<evidence type="ECO:0000313" key="8">
    <source>
        <dbReference type="Proteomes" id="UP000838100"/>
    </source>
</evidence>